<gene>
    <name evidence="1" type="ORF">JMJ77_005229</name>
</gene>
<proteinExistence type="predicted"/>
<protein>
    <submittedName>
        <fullName evidence="1">Uncharacterized protein</fullName>
    </submittedName>
</protein>
<reference evidence="1" key="1">
    <citation type="submission" date="2021-05" db="EMBL/GenBank/DDBJ databases">
        <title>Comparative genomics of three Colletotrichum scovillei strains and genetic complementation revealed genes involved fungal growth and virulence on chili pepper.</title>
        <authorList>
            <person name="Hsieh D.-K."/>
            <person name="Chuang S.-C."/>
            <person name="Chen C.-Y."/>
            <person name="Chao Y.-T."/>
            <person name="Lu M.-Y.J."/>
            <person name="Lee M.-H."/>
            <person name="Shih M.-C."/>
        </authorList>
    </citation>
    <scope>NUCLEOTIDE SEQUENCE</scope>
    <source>
        <strain evidence="1">Coll-153</strain>
    </source>
</reference>
<accession>A0A9P7RGS1</accession>
<feature type="non-terminal residue" evidence="1">
    <location>
        <position position="32"/>
    </location>
</feature>
<dbReference type="Proteomes" id="UP000699042">
    <property type="component" value="Unassembled WGS sequence"/>
</dbReference>
<dbReference type="EMBL" id="JAESDN010000001">
    <property type="protein sequence ID" value="KAG7057847.1"/>
    <property type="molecule type" value="Genomic_DNA"/>
</dbReference>
<organism evidence="1 2">
    <name type="scientific">Colletotrichum scovillei</name>
    <dbReference type="NCBI Taxonomy" id="1209932"/>
    <lineage>
        <taxon>Eukaryota</taxon>
        <taxon>Fungi</taxon>
        <taxon>Dikarya</taxon>
        <taxon>Ascomycota</taxon>
        <taxon>Pezizomycotina</taxon>
        <taxon>Sordariomycetes</taxon>
        <taxon>Hypocreomycetidae</taxon>
        <taxon>Glomerellales</taxon>
        <taxon>Glomerellaceae</taxon>
        <taxon>Colletotrichum</taxon>
        <taxon>Colletotrichum acutatum species complex</taxon>
    </lineage>
</organism>
<evidence type="ECO:0000313" key="2">
    <source>
        <dbReference type="Proteomes" id="UP000699042"/>
    </source>
</evidence>
<comment type="caution">
    <text evidence="1">The sequence shown here is derived from an EMBL/GenBank/DDBJ whole genome shotgun (WGS) entry which is preliminary data.</text>
</comment>
<name>A0A9P7RGS1_9PEZI</name>
<keyword evidence="2" id="KW-1185">Reference proteome</keyword>
<sequence length="32" mass="3741">KTKRKRKKTAVISPRRLSSLFSGPRYSCGYLR</sequence>
<dbReference type="AlphaFoldDB" id="A0A9P7RGS1"/>
<evidence type="ECO:0000313" key="1">
    <source>
        <dbReference type="EMBL" id="KAG7057847.1"/>
    </source>
</evidence>